<evidence type="ECO:0000313" key="3">
    <source>
        <dbReference type="Proteomes" id="UP001056756"/>
    </source>
</evidence>
<feature type="region of interest" description="Disordered" evidence="1">
    <location>
        <begin position="1"/>
        <end position="72"/>
    </location>
</feature>
<gene>
    <name evidence="2" type="ORF">NAG76_00195</name>
</gene>
<dbReference type="EMBL" id="CP097899">
    <property type="protein sequence ID" value="URN94716.1"/>
    <property type="molecule type" value="Genomic_DNA"/>
</dbReference>
<sequence>MNSLKRKEQHKNKESARINSKVKNSIAGNAKRKATEQTAIKKINKNPKSSEKSIKANNTQHKEKLLEQSKEQQTVEEITTNFPTRNESDHQAERLINDLHKSKSEQDNLRSMDNKAAKFLEKCEKSKFLKVGKRNSTTNEIIPIQLPDGLPNKILMKALLKEQQTLTVLHDQVIQLDQEDESSIDVHLESVNRDQLTTLVKELDGLVGQFTARN</sequence>
<dbReference type="AlphaFoldDB" id="A0A9J6ZF89"/>
<organism evidence="2 3">
    <name type="scientific">Candidatus Pristimantibacillus lignocellulolyticus</name>
    <dbReference type="NCBI Taxonomy" id="2994561"/>
    <lineage>
        <taxon>Bacteria</taxon>
        <taxon>Bacillati</taxon>
        <taxon>Bacillota</taxon>
        <taxon>Bacilli</taxon>
        <taxon>Bacillales</taxon>
        <taxon>Paenibacillaceae</taxon>
        <taxon>Candidatus Pristimantibacillus</taxon>
    </lineage>
</organism>
<name>A0A9J6ZF89_9BACL</name>
<accession>A0A9J6ZF89</accession>
<protein>
    <submittedName>
        <fullName evidence="2">Uncharacterized protein</fullName>
    </submittedName>
</protein>
<feature type="compositionally biased region" description="Polar residues" evidence="1">
    <location>
        <begin position="17"/>
        <end position="27"/>
    </location>
</feature>
<evidence type="ECO:0000256" key="1">
    <source>
        <dbReference type="SAM" id="MobiDB-lite"/>
    </source>
</evidence>
<feature type="compositionally biased region" description="Basic and acidic residues" evidence="1">
    <location>
        <begin position="48"/>
        <end position="70"/>
    </location>
</feature>
<dbReference type="KEGG" id="plig:NAG76_00195"/>
<evidence type="ECO:0000313" key="2">
    <source>
        <dbReference type="EMBL" id="URN94716.1"/>
    </source>
</evidence>
<reference evidence="2" key="1">
    <citation type="submission" date="2022-05" db="EMBL/GenBank/DDBJ databases">
        <title>Novel bacterial taxa in a minimal lignocellulolytic consortium and its capacity to transform plastics disclosed by genome-resolved metagenomics.</title>
        <authorList>
            <person name="Rodriguez C.A.D."/>
            <person name="Diaz-Garcia L."/>
            <person name="Herrera K."/>
            <person name="Tarazona N.A."/>
            <person name="Sproer C."/>
            <person name="Overmann J."/>
            <person name="Jimenez D.J."/>
        </authorList>
    </citation>
    <scope>NUCLEOTIDE SEQUENCE</scope>
    <source>
        <strain evidence="2">MAG5</strain>
    </source>
</reference>
<dbReference type="Proteomes" id="UP001056756">
    <property type="component" value="Chromosome"/>
</dbReference>
<proteinExistence type="predicted"/>